<dbReference type="SMART" id="SM00212">
    <property type="entry name" value="UBCc"/>
    <property type="match status" value="1"/>
</dbReference>
<evidence type="ECO:0000259" key="2">
    <source>
        <dbReference type="PROSITE" id="PS50127"/>
    </source>
</evidence>
<dbReference type="FunFam" id="3.10.110.10:FF:000086">
    <property type="entry name" value="Ubiquitin-conjugating enzyme E2 J1"/>
    <property type="match status" value="1"/>
</dbReference>
<dbReference type="InterPro" id="IPR016135">
    <property type="entry name" value="UBQ-conjugating_enzyme/RWD"/>
</dbReference>
<accession>A0A316UUR0</accession>
<dbReference type="RefSeq" id="XP_025363584.1">
    <property type="nucleotide sequence ID" value="XM_025504112.1"/>
</dbReference>
<feature type="non-terminal residue" evidence="3">
    <location>
        <position position="1"/>
    </location>
</feature>
<dbReference type="CDD" id="cd23799">
    <property type="entry name" value="UBCc_UBE2J"/>
    <property type="match status" value="1"/>
</dbReference>
<keyword evidence="4" id="KW-1185">Reference proteome</keyword>
<feature type="domain" description="UBC core" evidence="2">
    <location>
        <begin position="2"/>
        <end position="147"/>
    </location>
</feature>
<dbReference type="STRING" id="1569628.A0A316UUR0"/>
<dbReference type="SUPFAM" id="SSF54495">
    <property type="entry name" value="UBC-like"/>
    <property type="match status" value="1"/>
</dbReference>
<evidence type="ECO:0000313" key="3">
    <source>
        <dbReference type="EMBL" id="PWN28972.1"/>
    </source>
</evidence>
<dbReference type="PROSITE" id="PS50127">
    <property type="entry name" value="UBC_2"/>
    <property type="match status" value="1"/>
</dbReference>
<evidence type="ECO:0000256" key="1">
    <source>
        <dbReference type="ARBA" id="ARBA00022786"/>
    </source>
</evidence>
<gene>
    <name evidence="3" type="ORF">BDZ90DRAFT_211486</name>
</gene>
<dbReference type="Pfam" id="PF00179">
    <property type="entry name" value="UQ_con"/>
    <property type="match status" value="1"/>
</dbReference>
<dbReference type="PANTHER" id="PTHR24067">
    <property type="entry name" value="UBIQUITIN-CONJUGATING ENZYME E2"/>
    <property type="match status" value="1"/>
</dbReference>
<keyword evidence="1" id="KW-0833">Ubl conjugation pathway</keyword>
<sequence>SSAVKRILSEARELQSDPSQEYIARPLETDIFEWHFTLRGPSGTEFARGLYHGRILLPVEYPFRPPNIMLLTPNGRWECNKKICLTFTGFHEEMWQPAWGIRTALLGVQAFMAARAEAAQGVGSLDFPKEERESLAEQSRRWICAVC</sequence>
<dbReference type="Proteomes" id="UP000245884">
    <property type="component" value="Unassembled WGS sequence"/>
</dbReference>
<dbReference type="AlphaFoldDB" id="A0A316UUR0"/>
<feature type="non-terminal residue" evidence="3">
    <location>
        <position position="147"/>
    </location>
</feature>
<protein>
    <submittedName>
        <fullName evidence="3">UBC-like protein</fullName>
    </submittedName>
</protein>
<dbReference type="InterPro" id="IPR050113">
    <property type="entry name" value="Ub_conjugating_enzyme"/>
</dbReference>
<evidence type="ECO:0000313" key="4">
    <source>
        <dbReference type="Proteomes" id="UP000245884"/>
    </source>
</evidence>
<reference evidence="3 4" key="1">
    <citation type="journal article" date="2018" name="Mol. Biol. Evol.">
        <title>Broad Genomic Sampling Reveals a Smut Pathogenic Ancestry of the Fungal Clade Ustilaginomycotina.</title>
        <authorList>
            <person name="Kijpornyongpan T."/>
            <person name="Mondo S.J."/>
            <person name="Barry K."/>
            <person name="Sandor L."/>
            <person name="Lee J."/>
            <person name="Lipzen A."/>
            <person name="Pangilinan J."/>
            <person name="LaButti K."/>
            <person name="Hainaut M."/>
            <person name="Henrissat B."/>
            <person name="Grigoriev I.V."/>
            <person name="Spatafora J.W."/>
            <person name="Aime M.C."/>
        </authorList>
    </citation>
    <scope>NUCLEOTIDE SEQUENCE [LARGE SCALE GENOMIC DNA]</scope>
    <source>
        <strain evidence="3 4">MCA 5214</strain>
    </source>
</reference>
<dbReference type="OrthoDB" id="1158011at2759"/>
<dbReference type="InterPro" id="IPR000608">
    <property type="entry name" value="UBC"/>
</dbReference>
<proteinExistence type="predicted"/>
<dbReference type="GeneID" id="37025935"/>
<dbReference type="Gene3D" id="3.10.110.10">
    <property type="entry name" value="Ubiquitin Conjugating Enzyme"/>
    <property type="match status" value="1"/>
</dbReference>
<organism evidence="3 4">
    <name type="scientific">Jaminaea rosea</name>
    <dbReference type="NCBI Taxonomy" id="1569628"/>
    <lineage>
        <taxon>Eukaryota</taxon>
        <taxon>Fungi</taxon>
        <taxon>Dikarya</taxon>
        <taxon>Basidiomycota</taxon>
        <taxon>Ustilaginomycotina</taxon>
        <taxon>Exobasidiomycetes</taxon>
        <taxon>Microstromatales</taxon>
        <taxon>Microstromatales incertae sedis</taxon>
        <taxon>Jaminaea</taxon>
    </lineage>
</organism>
<dbReference type="EMBL" id="KZ819664">
    <property type="protein sequence ID" value="PWN28972.1"/>
    <property type="molecule type" value="Genomic_DNA"/>
</dbReference>
<name>A0A316UUR0_9BASI</name>